<organism evidence="1 2">
    <name type="scientific">Rhodotorula paludigena</name>
    <dbReference type="NCBI Taxonomy" id="86838"/>
    <lineage>
        <taxon>Eukaryota</taxon>
        <taxon>Fungi</taxon>
        <taxon>Dikarya</taxon>
        <taxon>Basidiomycota</taxon>
        <taxon>Pucciniomycotina</taxon>
        <taxon>Microbotryomycetes</taxon>
        <taxon>Sporidiobolales</taxon>
        <taxon>Sporidiobolaceae</taxon>
        <taxon>Rhodotorula</taxon>
    </lineage>
</organism>
<gene>
    <name evidence="1" type="ORF">Rhopal_007830-T1</name>
</gene>
<proteinExistence type="predicted"/>
<protein>
    <recommendedName>
        <fullName evidence="3">N-acetyltransferase domain-containing protein</fullName>
    </recommendedName>
</protein>
<dbReference type="AlphaFoldDB" id="A0AAV5GWS1"/>
<name>A0AAV5GWS1_9BASI</name>
<dbReference type="InterPro" id="IPR016181">
    <property type="entry name" value="Acyl_CoA_acyltransferase"/>
</dbReference>
<sequence length="207" mass="23544">MLQVLPATSADVPRIARIFYDAFARTTIYLTIFADVTPEDQIACNELRLYKEVEDPTRQVLKAVVGDEIVAFAVWSIPHEKIAQPEVDQATKEEQERQRFPKGTNLELARRFFAQGRLGVEGLHYHLNLLGTDPRSQRTGAATALLRWTHERADKDGFDCYLKASPEGLSVYRRAQYEPFKDPIISPDDPSIVLYPMRRRPQSQAAA</sequence>
<accession>A0AAV5GWS1</accession>
<evidence type="ECO:0000313" key="1">
    <source>
        <dbReference type="EMBL" id="GJN94738.1"/>
    </source>
</evidence>
<evidence type="ECO:0008006" key="3">
    <source>
        <dbReference type="Google" id="ProtNLM"/>
    </source>
</evidence>
<dbReference type="Gene3D" id="3.40.630.30">
    <property type="match status" value="1"/>
</dbReference>
<dbReference type="SUPFAM" id="SSF55729">
    <property type="entry name" value="Acyl-CoA N-acyltransferases (Nat)"/>
    <property type="match status" value="1"/>
</dbReference>
<dbReference type="PANTHER" id="PTHR42791:SF2">
    <property type="entry name" value="N-ACETYLTRANSFERASE DOMAIN-CONTAINING PROTEIN"/>
    <property type="match status" value="1"/>
</dbReference>
<comment type="caution">
    <text evidence="1">The sequence shown here is derived from an EMBL/GenBank/DDBJ whole genome shotgun (WGS) entry which is preliminary data.</text>
</comment>
<dbReference type="PANTHER" id="PTHR42791">
    <property type="entry name" value="GNAT FAMILY ACETYLTRANSFERASE"/>
    <property type="match status" value="1"/>
</dbReference>
<dbReference type="EMBL" id="BQKY01000018">
    <property type="protein sequence ID" value="GJN94738.1"/>
    <property type="molecule type" value="Genomic_DNA"/>
</dbReference>
<dbReference type="InterPro" id="IPR052523">
    <property type="entry name" value="Trichothecene_AcTrans"/>
</dbReference>
<keyword evidence="2" id="KW-1185">Reference proteome</keyword>
<reference evidence="1 2" key="1">
    <citation type="submission" date="2021-12" db="EMBL/GenBank/DDBJ databases">
        <title>High titer production of polyol ester of fatty acids by Rhodotorula paludigena BS15 towards product separation-free biomass refinery.</title>
        <authorList>
            <person name="Mano J."/>
            <person name="Ono H."/>
            <person name="Tanaka T."/>
            <person name="Naito K."/>
            <person name="Sushida H."/>
            <person name="Ike M."/>
            <person name="Tokuyasu K."/>
            <person name="Kitaoka M."/>
        </authorList>
    </citation>
    <scope>NUCLEOTIDE SEQUENCE [LARGE SCALE GENOMIC DNA]</scope>
    <source>
        <strain evidence="1 2">BS15</strain>
    </source>
</reference>
<evidence type="ECO:0000313" key="2">
    <source>
        <dbReference type="Proteomes" id="UP001342314"/>
    </source>
</evidence>
<dbReference type="Proteomes" id="UP001342314">
    <property type="component" value="Unassembled WGS sequence"/>
</dbReference>